<comment type="caution">
    <text evidence="4">The sequence shown here is derived from an EMBL/GenBank/DDBJ whole genome shotgun (WGS) entry which is preliminary data.</text>
</comment>
<feature type="repeat" description="PPR" evidence="2">
    <location>
        <begin position="432"/>
        <end position="467"/>
    </location>
</feature>
<dbReference type="InterPro" id="IPR051114">
    <property type="entry name" value="Mito_RNA_Proc_CCM1"/>
</dbReference>
<dbReference type="InterPro" id="IPR002885">
    <property type="entry name" value="PPR_rpt"/>
</dbReference>
<dbReference type="GO" id="GO:0006396">
    <property type="term" value="P:RNA processing"/>
    <property type="evidence" value="ECO:0007669"/>
    <property type="project" value="TreeGrafter"/>
</dbReference>
<feature type="repeat" description="PPR" evidence="2">
    <location>
        <begin position="362"/>
        <end position="396"/>
    </location>
</feature>
<proteinExistence type="predicted"/>
<dbReference type="Proteomes" id="UP000797356">
    <property type="component" value="Chromosome 3"/>
</dbReference>
<dbReference type="Pfam" id="PF12854">
    <property type="entry name" value="PPR_1"/>
    <property type="match status" value="2"/>
</dbReference>
<accession>A0A8K0I1R1</accession>
<protein>
    <submittedName>
        <fullName evidence="4">Pentatricopeptide repeat-containing protein</fullName>
    </submittedName>
</protein>
<dbReference type="Pfam" id="PF13041">
    <property type="entry name" value="PPR_2"/>
    <property type="match status" value="2"/>
</dbReference>
<dbReference type="GO" id="GO:0003729">
    <property type="term" value="F:mRNA binding"/>
    <property type="evidence" value="ECO:0007669"/>
    <property type="project" value="TreeGrafter"/>
</dbReference>
<sequence>MALPTTPPTPDPSRPSLIASISSVLQILNPQNSNPNPNPNSPSPLDPFAPHLTPALLAAVIRSHAHRPFSALLFFRWAAPRLPRPPPPSSFLALADLLLSHRHLFAAASLLPSAPSPAAADLLSARLISAHGALGELRAALHRFHLGPPSLRSLNAALRVLVRANRLRLAQAVFDWAVHSGPNPVQPDIASYATLLRGYCKLGHISAAESLFNGMICTPNRITFNTLIDGYCRKGLMSHAISTVDRMVHTPDCSPDTITFTTVINGYCKLGDLEEAQRCMDEMVHRWKLEPNVMTYNSIINGLCSSGRIKEATTMMTRMRLDGIRDDVTTHTCLLKGLCILGRPECAARHLTAMPKMGMDPDARAYGVVIDEWCKWARLEEALGIIEEMRGKNVIPQISSVNALLRSLSEKGEVGRAVKLLRDIPKMGCSPNFMSYSTVITRLCGCGGRMGTVEKLVVEMMRKGQRPDRTMYSLMVEGYCLDGEIEMAVGGFRDMMEKGFVITLGGFEALVKGLVGSGREGEAEMLFEEMQKRWDEVVLDFESYWRILFNHLRR</sequence>
<feature type="repeat" description="PPR" evidence="2">
    <location>
        <begin position="292"/>
        <end position="326"/>
    </location>
</feature>
<evidence type="ECO:0000256" key="1">
    <source>
        <dbReference type="ARBA" id="ARBA00022737"/>
    </source>
</evidence>
<dbReference type="NCBIfam" id="TIGR00756">
    <property type="entry name" value="PPR"/>
    <property type="match status" value="6"/>
</dbReference>
<name>A0A8K0I1R1_COCNU</name>
<dbReference type="InterPro" id="IPR011990">
    <property type="entry name" value="TPR-like_helical_dom_sf"/>
</dbReference>
<feature type="compositionally biased region" description="Pro residues" evidence="3">
    <location>
        <begin position="36"/>
        <end position="47"/>
    </location>
</feature>
<feature type="repeat" description="PPR" evidence="2">
    <location>
        <begin position="468"/>
        <end position="502"/>
    </location>
</feature>
<gene>
    <name evidence="4" type="ORF">COCNU_03G003660</name>
</gene>
<evidence type="ECO:0000313" key="4">
    <source>
        <dbReference type="EMBL" id="KAG1334247.1"/>
    </source>
</evidence>
<evidence type="ECO:0000313" key="5">
    <source>
        <dbReference type="Proteomes" id="UP000797356"/>
    </source>
</evidence>
<dbReference type="PANTHER" id="PTHR47934:SF4">
    <property type="entry name" value="OS08G0191900 PROTEIN"/>
    <property type="match status" value="1"/>
</dbReference>
<feature type="repeat" description="PPR" evidence="2">
    <location>
        <begin position="220"/>
        <end position="250"/>
    </location>
</feature>
<dbReference type="PROSITE" id="PS51375">
    <property type="entry name" value="PPR"/>
    <property type="match status" value="9"/>
</dbReference>
<organism evidence="4 5">
    <name type="scientific">Cocos nucifera</name>
    <name type="common">Coconut palm</name>
    <dbReference type="NCBI Taxonomy" id="13894"/>
    <lineage>
        <taxon>Eukaryota</taxon>
        <taxon>Viridiplantae</taxon>
        <taxon>Streptophyta</taxon>
        <taxon>Embryophyta</taxon>
        <taxon>Tracheophyta</taxon>
        <taxon>Spermatophyta</taxon>
        <taxon>Magnoliopsida</taxon>
        <taxon>Liliopsida</taxon>
        <taxon>Arecaceae</taxon>
        <taxon>Arecoideae</taxon>
        <taxon>Cocoseae</taxon>
        <taxon>Attaleinae</taxon>
        <taxon>Cocos</taxon>
    </lineage>
</organism>
<dbReference type="Gene3D" id="1.25.40.10">
    <property type="entry name" value="Tetratricopeptide repeat domain"/>
    <property type="match status" value="4"/>
</dbReference>
<dbReference type="Pfam" id="PF01535">
    <property type="entry name" value="PPR"/>
    <property type="match status" value="3"/>
</dbReference>
<feature type="repeat" description="PPR" evidence="2">
    <location>
        <begin position="188"/>
        <end position="218"/>
    </location>
</feature>
<feature type="region of interest" description="Disordered" evidence="3">
    <location>
        <begin position="28"/>
        <end position="47"/>
    </location>
</feature>
<reference evidence="4" key="1">
    <citation type="journal article" date="2017" name="Gigascience">
        <title>The genome draft of coconut (Cocos nucifera).</title>
        <authorList>
            <person name="Xiao Y."/>
            <person name="Xu P."/>
            <person name="Fan H."/>
            <person name="Baudouin L."/>
            <person name="Xia W."/>
            <person name="Bocs S."/>
            <person name="Xu J."/>
            <person name="Li Q."/>
            <person name="Guo A."/>
            <person name="Zhou L."/>
            <person name="Li J."/>
            <person name="Wu Y."/>
            <person name="Ma Z."/>
            <person name="Armero A."/>
            <person name="Issali A.E."/>
            <person name="Liu N."/>
            <person name="Peng M."/>
            <person name="Yang Y."/>
        </authorList>
    </citation>
    <scope>NUCLEOTIDE SEQUENCE</scope>
    <source>
        <tissue evidence="4">Spear leaf of Hainan Tall coconut</tissue>
    </source>
</reference>
<feature type="repeat" description="PPR" evidence="2">
    <location>
        <begin position="397"/>
        <end position="431"/>
    </location>
</feature>
<keyword evidence="5" id="KW-1185">Reference proteome</keyword>
<keyword evidence="1" id="KW-0677">Repeat</keyword>
<dbReference type="GO" id="GO:0009507">
    <property type="term" value="C:chloroplast"/>
    <property type="evidence" value="ECO:0007669"/>
    <property type="project" value="TreeGrafter"/>
</dbReference>
<feature type="repeat" description="PPR" evidence="2">
    <location>
        <begin position="256"/>
        <end position="286"/>
    </location>
</feature>
<dbReference type="PANTHER" id="PTHR47934">
    <property type="entry name" value="PENTATRICOPEPTIDE REPEAT-CONTAINING PROTEIN PET309, MITOCHONDRIAL"/>
    <property type="match status" value="1"/>
</dbReference>
<dbReference type="OrthoDB" id="780108at2759"/>
<feature type="repeat" description="PPR" evidence="2">
    <location>
        <begin position="327"/>
        <end position="361"/>
    </location>
</feature>
<evidence type="ECO:0000256" key="3">
    <source>
        <dbReference type="SAM" id="MobiDB-lite"/>
    </source>
</evidence>
<dbReference type="AlphaFoldDB" id="A0A8K0I1R1"/>
<dbReference type="EMBL" id="CM017874">
    <property type="protein sequence ID" value="KAG1334247.1"/>
    <property type="molecule type" value="Genomic_DNA"/>
</dbReference>
<reference evidence="4" key="2">
    <citation type="submission" date="2019-07" db="EMBL/GenBank/DDBJ databases">
        <authorList>
            <person name="Yang Y."/>
            <person name="Bocs S."/>
            <person name="Baudouin L."/>
        </authorList>
    </citation>
    <scope>NUCLEOTIDE SEQUENCE</scope>
    <source>
        <tissue evidence="4">Spear leaf of Hainan Tall coconut</tissue>
    </source>
</reference>
<evidence type="ECO:0000256" key="2">
    <source>
        <dbReference type="PROSITE-ProRule" id="PRU00708"/>
    </source>
</evidence>